<keyword evidence="2" id="KW-0805">Transcription regulation</keyword>
<organism evidence="6 7">
    <name type="scientific">Chitinophaga polysaccharea</name>
    <dbReference type="NCBI Taxonomy" id="1293035"/>
    <lineage>
        <taxon>Bacteria</taxon>
        <taxon>Pseudomonadati</taxon>
        <taxon>Bacteroidota</taxon>
        <taxon>Chitinophagia</taxon>
        <taxon>Chitinophagales</taxon>
        <taxon>Chitinophagaceae</taxon>
        <taxon>Chitinophaga</taxon>
    </lineage>
</organism>
<comment type="similarity">
    <text evidence="1">Belongs to the sigma-70 factor family. ECF subfamily.</text>
</comment>
<dbReference type="GO" id="GO:0003677">
    <property type="term" value="F:DNA binding"/>
    <property type="evidence" value="ECO:0007669"/>
    <property type="project" value="InterPro"/>
</dbReference>
<dbReference type="AlphaFoldDB" id="A0A561P3R9"/>
<dbReference type="InterPro" id="IPR014284">
    <property type="entry name" value="RNA_pol_sigma-70_dom"/>
</dbReference>
<reference evidence="6 7" key="1">
    <citation type="submission" date="2019-06" db="EMBL/GenBank/DDBJ databases">
        <title>Sorghum-associated microbial communities from plants grown in Nebraska, USA.</title>
        <authorList>
            <person name="Schachtman D."/>
        </authorList>
    </citation>
    <scope>NUCLEOTIDE SEQUENCE [LARGE SCALE GENOMIC DNA]</scope>
    <source>
        <strain evidence="6 7">1209</strain>
    </source>
</reference>
<sequence length="212" mass="24267">MNLNAVELGFLKRMDNNSGHELALFRQIAMGDEAAFASLFHLYVPKIKPVITQIIRVEGPEKDIIQEIFLGIWLGREKLNEVAMPHNWIFKMVYFRCYTWLQRQGTRNKAVHILGLENPLVSNFTEENLSFSETAMLVKQAIQQLPPQAKKIYTLSREGGLKITEIASQLDLSPQTIKNSLVRSLKSIREFLIEHGVILPLILLEMGVLFFC</sequence>
<keyword evidence="3" id="KW-0731">Sigma factor</keyword>
<dbReference type="PANTHER" id="PTHR43133:SF46">
    <property type="entry name" value="RNA POLYMERASE SIGMA-70 FACTOR ECF SUBFAMILY"/>
    <property type="match status" value="1"/>
</dbReference>
<name>A0A561P3R9_9BACT</name>
<dbReference type="NCBIfam" id="TIGR02937">
    <property type="entry name" value="sigma70-ECF"/>
    <property type="match status" value="1"/>
</dbReference>
<dbReference type="EMBL" id="VIWO01000013">
    <property type="protein sequence ID" value="TWF32760.1"/>
    <property type="molecule type" value="Genomic_DNA"/>
</dbReference>
<dbReference type="InterPro" id="IPR013325">
    <property type="entry name" value="RNA_pol_sigma_r2"/>
</dbReference>
<dbReference type="InterPro" id="IPR013249">
    <property type="entry name" value="RNA_pol_sigma70_r4_t2"/>
</dbReference>
<dbReference type="SUPFAM" id="SSF88946">
    <property type="entry name" value="Sigma2 domain of RNA polymerase sigma factors"/>
    <property type="match status" value="1"/>
</dbReference>
<dbReference type="InterPro" id="IPR036388">
    <property type="entry name" value="WH-like_DNA-bd_sf"/>
</dbReference>
<dbReference type="Pfam" id="PF08281">
    <property type="entry name" value="Sigma70_r4_2"/>
    <property type="match status" value="1"/>
</dbReference>
<dbReference type="RefSeq" id="WP_145674498.1">
    <property type="nucleotide sequence ID" value="NZ_VIWO01000013.1"/>
</dbReference>
<evidence type="ECO:0000256" key="4">
    <source>
        <dbReference type="ARBA" id="ARBA00023163"/>
    </source>
</evidence>
<dbReference type="GO" id="GO:0016987">
    <property type="term" value="F:sigma factor activity"/>
    <property type="evidence" value="ECO:0007669"/>
    <property type="project" value="UniProtKB-KW"/>
</dbReference>
<dbReference type="GO" id="GO:0006352">
    <property type="term" value="P:DNA-templated transcription initiation"/>
    <property type="evidence" value="ECO:0007669"/>
    <property type="project" value="InterPro"/>
</dbReference>
<comment type="caution">
    <text evidence="6">The sequence shown here is derived from an EMBL/GenBank/DDBJ whole genome shotgun (WGS) entry which is preliminary data.</text>
</comment>
<evidence type="ECO:0000313" key="7">
    <source>
        <dbReference type="Proteomes" id="UP000320811"/>
    </source>
</evidence>
<evidence type="ECO:0000259" key="5">
    <source>
        <dbReference type="Pfam" id="PF08281"/>
    </source>
</evidence>
<keyword evidence="4" id="KW-0804">Transcription</keyword>
<dbReference type="Gene3D" id="1.10.10.10">
    <property type="entry name" value="Winged helix-like DNA-binding domain superfamily/Winged helix DNA-binding domain"/>
    <property type="match status" value="1"/>
</dbReference>
<dbReference type="InterPro" id="IPR039425">
    <property type="entry name" value="RNA_pol_sigma-70-like"/>
</dbReference>
<dbReference type="SUPFAM" id="SSF88659">
    <property type="entry name" value="Sigma3 and sigma4 domains of RNA polymerase sigma factors"/>
    <property type="match status" value="1"/>
</dbReference>
<keyword evidence="7" id="KW-1185">Reference proteome</keyword>
<dbReference type="OrthoDB" id="799938at2"/>
<accession>A0A561P3R9</accession>
<proteinExistence type="inferred from homology"/>
<protein>
    <submittedName>
        <fullName evidence="6">RNA polymerase sigma-70 factor (ECF subfamily)</fullName>
    </submittedName>
</protein>
<evidence type="ECO:0000256" key="3">
    <source>
        <dbReference type="ARBA" id="ARBA00023082"/>
    </source>
</evidence>
<dbReference type="Proteomes" id="UP000320811">
    <property type="component" value="Unassembled WGS sequence"/>
</dbReference>
<dbReference type="PANTHER" id="PTHR43133">
    <property type="entry name" value="RNA POLYMERASE ECF-TYPE SIGMA FACTO"/>
    <property type="match status" value="1"/>
</dbReference>
<evidence type="ECO:0000256" key="2">
    <source>
        <dbReference type="ARBA" id="ARBA00023015"/>
    </source>
</evidence>
<gene>
    <name evidence="6" type="ORF">FHW36_11313</name>
</gene>
<dbReference type="Gene3D" id="1.10.1740.10">
    <property type="match status" value="1"/>
</dbReference>
<feature type="domain" description="RNA polymerase sigma factor 70 region 4 type 2" evidence="5">
    <location>
        <begin position="137"/>
        <end position="187"/>
    </location>
</feature>
<dbReference type="InterPro" id="IPR013324">
    <property type="entry name" value="RNA_pol_sigma_r3/r4-like"/>
</dbReference>
<evidence type="ECO:0000313" key="6">
    <source>
        <dbReference type="EMBL" id="TWF32760.1"/>
    </source>
</evidence>
<evidence type="ECO:0000256" key="1">
    <source>
        <dbReference type="ARBA" id="ARBA00010641"/>
    </source>
</evidence>